<protein>
    <recommendedName>
        <fullName evidence="2">GGDEF domain-containing protein</fullName>
    </recommendedName>
</protein>
<feature type="transmembrane region" description="Helical" evidence="1">
    <location>
        <begin position="279"/>
        <end position="297"/>
    </location>
</feature>
<feature type="transmembrane region" description="Helical" evidence="1">
    <location>
        <begin position="309"/>
        <end position="334"/>
    </location>
</feature>
<keyword evidence="1" id="KW-0812">Transmembrane</keyword>
<dbReference type="GO" id="GO:0052621">
    <property type="term" value="F:diguanylate cyclase activity"/>
    <property type="evidence" value="ECO:0007669"/>
    <property type="project" value="TreeGrafter"/>
</dbReference>
<dbReference type="AlphaFoldDB" id="R7ABL7"/>
<comment type="caution">
    <text evidence="3">The sequence shown here is derived from an EMBL/GenBank/DDBJ whole genome shotgun (WGS) entry which is preliminary data.</text>
</comment>
<dbReference type="NCBIfam" id="TIGR00254">
    <property type="entry name" value="GGDEF"/>
    <property type="match status" value="1"/>
</dbReference>
<dbReference type="GO" id="GO:0043709">
    <property type="term" value="P:cell adhesion involved in single-species biofilm formation"/>
    <property type="evidence" value="ECO:0007669"/>
    <property type="project" value="TreeGrafter"/>
</dbReference>
<feature type="transmembrane region" description="Helical" evidence="1">
    <location>
        <begin position="340"/>
        <end position="360"/>
    </location>
</feature>
<organism evidence="3 4">
    <name type="scientific">Bacteroides pectinophilus CAG:437</name>
    <dbReference type="NCBI Taxonomy" id="1263051"/>
    <lineage>
        <taxon>Bacteria</taxon>
        <taxon>Bacillati</taxon>
        <taxon>Bacillota</taxon>
        <taxon>Clostridia</taxon>
        <taxon>Eubacteriales</taxon>
    </lineage>
</organism>
<dbReference type="Pfam" id="PF00990">
    <property type="entry name" value="GGDEF"/>
    <property type="match status" value="1"/>
</dbReference>
<dbReference type="GO" id="GO:0005886">
    <property type="term" value="C:plasma membrane"/>
    <property type="evidence" value="ECO:0007669"/>
    <property type="project" value="TreeGrafter"/>
</dbReference>
<accession>R7ABL7</accession>
<sequence>MKNKILTIIFLLLIVLLFPAILKCNNIKPHSDRLISSNVSDITDSVEPAAAGDYPPDSYNCSYTISDNESKRFVYIKGFWTSVTVYADDDIIYSGNDKNPNNDMSVCWFSIPAGTGEHTLYIHAVSKKTHYNDEVISEIILADKGDFNEYIFMNNIYAFIFFIFALITGLLCLIGALSMRRRVSQNSYLTFTYLGIFILLAGTWLLLDSKLLLLVTNRTALISLASYTVFMLMPAVLIMYISEMSSGSQRPYYILCGIILTNTVLYLISYILAPVMIPYVLSACHIMIMSAIIYVLYRCIRSAGSYNTYELKSILAGFIFMCLFSLMALISFYISSSSHYSYVYAIGLAIFITCMITASLQRMYNYITDNANVSAYKQLAYIDSLTGLMNKASFTTEHIKPITSPTAYIMFDLNGLKHTNDTYGHKEGDELIAAAAECIRAVFGRIGKCYRFGGDELIVILYGFKARDIDALLNYKLPAVINSCNSNRDIPLDVSYGYAICNDNSVTRHELFKQADERMYAMKKSVEGCSR</sequence>
<evidence type="ECO:0000256" key="1">
    <source>
        <dbReference type="SAM" id="Phobius"/>
    </source>
</evidence>
<gene>
    <name evidence="3" type="ORF">BN656_01977</name>
</gene>
<dbReference type="InterPro" id="IPR043128">
    <property type="entry name" value="Rev_trsase/Diguanyl_cyclase"/>
</dbReference>
<dbReference type="SUPFAM" id="SSF55073">
    <property type="entry name" value="Nucleotide cyclase"/>
    <property type="match status" value="1"/>
</dbReference>
<proteinExistence type="predicted"/>
<dbReference type="PANTHER" id="PTHR45138:SF9">
    <property type="entry name" value="DIGUANYLATE CYCLASE DGCM-RELATED"/>
    <property type="match status" value="1"/>
</dbReference>
<name>R7ABL7_9FIRM</name>
<feature type="transmembrane region" description="Helical" evidence="1">
    <location>
        <begin position="188"/>
        <end position="207"/>
    </location>
</feature>
<keyword evidence="1" id="KW-1133">Transmembrane helix</keyword>
<dbReference type="InterPro" id="IPR000160">
    <property type="entry name" value="GGDEF_dom"/>
</dbReference>
<feature type="transmembrane region" description="Helical" evidence="1">
    <location>
        <begin position="219"/>
        <end position="240"/>
    </location>
</feature>
<evidence type="ECO:0000259" key="2">
    <source>
        <dbReference type="PROSITE" id="PS50887"/>
    </source>
</evidence>
<dbReference type="Gene3D" id="3.30.70.270">
    <property type="match status" value="1"/>
</dbReference>
<dbReference type="CDD" id="cd01949">
    <property type="entry name" value="GGDEF"/>
    <property type="match status" value="1"/>
</dbReference>
<feature type="transmembrane region" description="Helical" evidence="1">
    <location>
        <begin position="156"/>
        <end position="176"/>
    </location>
</feature>
<evidence type="ECO:0000313" key="3">
    <source>
        <dbReference type="EMBL" id="CDD58183.1"/>
    </source>
</evidence>
<reference evidence="3" key="1">
    <citation type="submission" date="2012-11" db="EMBL/GenBank/DDBJ databases">
        <title>Dependencies among metagenomic species, viruses, plasmids and units of genetic variation.</title>
        <authorList>
            <person name="Nielsen H.B."/>
            <person name="Almeida M."/>
            <person name="Juncker A.S."/>
            <person name="Rasmussen S."/>
            <person name="Li J."/>
            <person name="Sunagawa S."/>
            <person name="Plichta D."/>
            <person name="Gautier L."/>
            <person name="Le Chatelier E."/>
            <person name="Peletier E."/>
            <person name="Bonde I."/>
            <person name="Nielsen T."/>
            <person name="Manichanh C."/>
            <person name="Arumugam M."/>
            <person name="Batto J."/>
            <person name="Santos M.B.Q.D."/>
            <person name="Blom N."/>
            <person name="Borruel N."/>
            <person name="Burgdorf K.S."/>
            <person name="Boumezbeur F."/>
            <person name="Casellas F."/>
            <person name="Dore J."/>
            <person name="Guarner F."/>
            <person name="Hansen T."/>
            <person name="Hildebrand F."/>
            <person name="Kaas R.S."/>
            <person name="Kennedy S."/>
            <person name="Kristiansen K."/>
            <person name="Kultima J.R."/>
            <person name="Leonard P."/>
            <person name="Levenez F."/>
            <person name="Lund O."/>
            <person name="Moumen B."/>
            <person name="Le Paslier D."/>
            <person name="Pons N."/>
            <person name="Pedersen O."/>
            <person name="Prifti E."/>
            <person name="Qin J."/>
            <person name="Raes J."/>
            <person name="Tap J."/>
            <person name="Tims S."/>
            <person name="Ussery D.W."/>
            <person name="Yamada T."/>
            <person name="MetaHit consortium"/>
            <person name="Renault P."/>
            <person name="Sicheritz-Ponten T."/>
            <person name="Bork P."/>
            <person name="Wang J."/>
            <person name="Brunak S."/>
            <person name="Ehrlich S.D."/>
        </authorList>
    </citation>
    <scope>NUCLEOTIDE SEQUENCE [LARGE SCALE GENOMIC DNA]</scope>
</reference>
<feature type="domain" description="GGDEF" evidence="2">
    <location>
        <begin position="404"/>
        <end position="531"/>
    </location>
</feature>
<evidence type="ECO:0000313" key="4">
    <source>
        <dbReference type="Proteomes" id="UP000018141"/>
    </source>
</evidence>
<feature type="transmembrane region" description="Helical" evidence="1">
    <location>
        <begin position="252"/>
        <end position="273"/>
    </location>
</feature>
<dbReference type="Proteomes" id="UP000018141">
    <property type="component" value="Unassembled WGS sequence"/>
</dbReference>
<dbReference type="EMBL" id="CBHH010000055">
    <property type="protein sequence ID" value="CDD58183.1"/>
    <property type="molecule type" value="Genomic_DNA"/>
</dbReference>
<dbReference type="PANTHER" id="PTHR45138">
    <property type="entry name" value="REGULATORY COMPONENTS OF SENSORY TRANSDUCTION SYSTEM"/>
    <property type="match status" value="1"/>
</dbReference>
<keyword evidence="1" id="KW-0472">Membrane</keyword>
<dbReference type="SMART" id="SM00267">
    <property type="entry name" value="GGDEF"/>
    <property type="match status" value="1"/>
</dbReference>
<dbReference type="InterPro" id="IPR050469">
    <property type="entry name" value="Diguanylate_Cyclase"/>
</dbReference>
<dbReference type="PROSITE" id="PS50887">
    <property type="entry name" value="GGDEF"/>
    <property type="match status" value="1"/>
</dbReference>
<dbReference type="GO" id="GO:1902201">
    <property type="term" value="P:negative regulation of bacterial-type flagellum-dependent cell motility"/>
    <property type="evidence" value="ECO:0007669"/>
    <property type="project" value="TreeGrafter"/>
</dbReference>
<dbReference type="InterPro" id="IPR029787">
    <property type="entry name" value="Nucleotide_cyclase"/>
</dbReference>